<dbReference type="InterPro" id="IPR011705">
    <property type="entry name" value="BACK"/>
</dbReference>
<evidence type="ECO:0000313" key="4">
    <source>
        <dbReference type="EMBL" id="CAD5223596.1"/>
    </source>
</evidence>
<dbReference type="Pfam" id="PF24681">
    <property type="entry name" value="Kelch_KLHDC2_KLHL20_DRC7"/>
    <property type="match status" value="1"/>
</dbReference>
<dbReference type="EMBL" id="CAJFCW020000005">
    <property type="protein sequence ID" value="CAG9118281.1"/>
    <property type="molecule type" value="Genomic_DNA"/>
</dbReference>
<reference evidence="4" key="1">
    <citation type="submission" date="2020-09" db="EMBL/GenBank/DDBJ databases">
        <authorList>
            <person name="Kikuchi T."/>
        </authorList>
    </citation>
    <scope>NUCLEOTIDE SEQUENCE</scope>
    <source>
        <strain evidence="4">SH1</strain>
    </source>
</reference>
<dbReference type="SMART" id="SM00875">
    <property type="entry name" value="BACK"/>
    <property type="match status" value="1"/>
</dbReference>
<dbReference type="AlphaFoldDB" id="A0A811L7T6"/>
<feature type="domain" description="BTB" evidence="3">
    <location>
        <begin position="25"/>
        <end position="92"/>
    </location>
</feature>
<dbReference type="Pfam" id="PF00651">
    <property type="entry name" value="BTB"/>
    <property type="match status" value="1"/>
</dbReference>
<dbReference type="PANTHER" id="PTHR45632">
    <property type="entry name" value="LD33804P"/>
    <property type="match status" value="1"/>
</dbReference>
<dbReference type="InterPro" id="IPR006652">
    <property type="entry name" value="Kelch_1"/>
</dbReference>
<dbReference type="EMBL" id="CAJFDH010000005">
    <property type="protein sequence ID" value="CAD5223596.1"/>
    <property type="molecule type" value="Genomic_DNA"/>
</dbReference>
<dbReference type="SMART" id="SM00225">
    <property type="entry name" value="BTB"/>
    <property type="match status" value="1"/>
</dbReference>
<dbReference type="Gene3D" id="3.30.710.10">
    <property type="entry name" value="Potassium Channel Kv1.1, Chain A"/>
    <property type="match status" value="1"/>
</dbReference>
<sequence length="566" mass="63670">MCCKESYWHNVALNITRLRDEGLYCDLEIVCEDQVFNVHKVLMAAGVSYFRHMLRSGMLESTHNRVELTNVTPRALAAIVDFVYTGISALNNENAADILLAANFLMVDELQERCVHFFLTNVNRENCFKIWRIERELKLSTQLRQVVDEFVVDHFEDLYNSPDIGYLDYDGIEAFLKHDDLKVRNEDQVLIAALNWLQYDISQRVDMTHFLLRSIRFTYLSNLDDTINNIKEMELKFAITEFVARNLPCPSSQKPIELERYYPSGVLVCLGGRKTKPNPCEFVELFGGKSNKWKFLQSLPVAGRQVGVTVIGCKVYMIGGHAGRYGDACSGVLDVKTGEYVLLPPLLEPCRGMGVTQLDSHYVYAIGGTDESRSTSFSHVQRYDVNTGEWEMIAPLLKARRNVNAMAVGNRVYAIGGCTQEEETSYVNTVECYDPEKNQWEEAPPMNVARFSAGAAAIGNRLYVVGGFNDGALRDCEYFDTITKTWHKIASLRTARGGVAVDAMGGRLYAVGGYNGHYLKSTEVYDPIKDEWTAGPCLHDARAGCGVARVPLVEDEVTRYSGEESE</sequence>
<keyword evidence="1" id="KW-0880">Kelch repeat</keyword>
<evidence type="ECO:0000256" key="2">
    <source>
        <dbReference type="ARBA" id="ARBA00022737"/>
    </source>
</evidence>
<evidence type="ECO:0000256" key="1">
    <source>
        <dbReference type="ARBA" id="ARBA00022441"/>
    </source>
</evidence>
<name>A0A811L7T6_9BILA</name>
<dbReference type="SUPFAM" id="SSF54695">
    <property type="entry name" value="POZ domain"/>
    <property type="match status" value="1"/>
</dbReference>
<dbReference type="InterPro" id="IPR000210">
    <property type="entry name" value="BTB/POZ_dom"/>
</dbReference>
<gene>
    <name evidence="4" type="ORF">BOKJ2_LOCUS10366</name>
</gene>
<proteinExistence type="predicted"/>
<organism evidence="4 5">
    <name type="scientific">Bursaphelenchus okinawaensis</name>
    <dbReference type="NCBI Taxonomy" id="465554"/>
    <lineage>
        <taxon>Eukaryota</taxon>
        <taxon>Metazoa</taxon>
        <taxon>Ecdysozoa</taxon>
        <taxon>Nematoda</taxon>
        <taxon>Chromadorea</taxon>
        <taxon>Rhabditida</taxon>
        <taxon>Tylenchina</taxon>
        <taxon>Tylenchomorpha</taxon>
        <taxon>Aphelenchoidea</taxon>
        <taxon>Aphelenchoididae</taxon>
        <taxon>Bursaphelenchus</taxon>
    </lineage>
</organism>
<dbReference type="SMART" id="SM00612">
    <property type="entry name" value="Kelch"/>
    <property type="match status" value="6"/>
</dbReference>
<dbReference type="Proteomes" id="UP000783686">
    <property type="component" value="Unassembled WGS sequence"/>
</dbReference>
<dbReference type="PROSITE" id="PS50097">
    <property type="entry name" value="BTB"/>
    <property type="match status" value="1"/>
</dbReference>
<accession>A0A811L7T6</accession>
<evidence type="ECO:0000259" key="3">
    <source>
        <dbReference type="PROSITE" id="PS50097"/>
    </source>
</evidence>
<keyword evidence="5" id="KW-1185">Reference proteome</keyword>
<dbReference type="InterPro" id="IPR011333">
    <property type="entry name" value="SKP1/BTB/POZ_sf"/>
</dbReference>
<protein>
    <recommendedName>
        <fullName evidence="3">BTB domain-containing protein</fullName>
    </recommendedName>
</protein>
<keyword evidence="2" id="KW-0677">Repeat</keyword>
<dbReference type="Proteomes" id="UP000614601">
    <property type="component" value="Unassembled WGS sequence"/>
</dbReference>
<dbReference type="OrthoDB" id="45365at2759"/>
<dbReference type="Gene3D" id="2.120.10.80">
    <property type="entry name" value="Kelch-type beta propeller"/>
    <property type="match status" value="1"/>
</dbReference>
<dbReference type="InterPro" id="IPR017096">
    <property type="entry name" value="BTB-kelch_protein"/>
</dbReference>
<evidence type="ECO:0000313" key="5">
    <source>
        <dbReference type="Proteomes" id="UP000614601"/>
    </source>
</evidence>
<comment type="caution">
    <text evidence="4">The sequence shown here is derived from an EMBL/GenBank/DDBJ whole genome shotgun (WGS) entry which is preliminary data.</text>
</comment>
<dbReference type="Pfam" id="PF07707">
    <property type="entry name" value="BACK"/>
    <property type="match status" value="1"/>
</dbReference>
<dbReference type="InterPro" id="IPR015915">
    <property type="entry name" value="Kelch-typ_b-propeller"/>
</dbReference>
<dbReference type="Gene3D" id="1.25.40.420">
    <property type="match status" value="1"/>
</dbReference>
<dbReference type="PIRSF" id="PIRSF037037">
    <property type="entry name" value="Kelch-like_protein_gigaxonin"/>
    <property type="match status" value="1"/>
</dbReference>
<dbReference type="SUPFAM" id="SSF117281">
    <property type="entry name" value="Kelch motif"/>
    <property type="match status" value="1"/>
</dbReference>
<dbReference type="PANTHER" id="PTHR45632:SF3">
    <property type="entry name" value="KELCH-LIKE PROTEIN 32"/>
    <property type="match status" value="1"/>
</dbReference>